<dbReference type="SUPFAM" id="SSF53927">
    <property type="entry name" value="Cytidine deaminase-like"/>
    <property type="match status" value="1"/>
</dbReference>
<comment type="subcellular location">
    <subcellularLocation>
        <location evidence="3">Cytoplasm</location>
    </subcellularLocation>
</comment>
<keyword evidence="5" id="KW-1185">Reference proteome</keyword>
<dbReference type="RefSeq" id="WP_220635557.1">
    <property type="nucleotide sequence ID" value="NZ_CAJQUM010000001.1"/>
</dbReference>
<protein>
    <recommendedName>
        <fullName evidence="3">Sulfur carrier protein FdhD</fullName>
    </recommendedName>
</protein>
<comment type="caution">
    <text evidence="4">The sequence shown here is derived from an EMBL/GenBank/DDBJ whole genome shotgun (WGS) entry which is preliminary data.</text>
</comment>
<gene>
    <name evidence="3 4" type="primary">fdhD</name>
    <name evidence="4" type="ORF">GTOL_11496</name>
</gene>
<dbReference type="GO" id="GO:0016783">
    <property type="term" value="F:sulfurtransferase activity"/>
    <property type="evidence" value="ECO:0007669"/>
    <property type="project" value="InterPro"/>
</dbReference>
<keyword evidence="1 3" id="KW-0963">Cytoplasm</keyword>
<evidence type="ECO:0000313" key="4">
    <source>
        <dbReference type="EMBL" id="CAG4883613.1"/>
    </source>
</evidence>
<comment type="similarity">
    <text evidence="3">Belongs to the FdhD family.</text>
</comment>
<accession>A0A916N071</accession>
<dbReference type="PANTHER" id="PTHR30592">
    <property type="entry name" value="FORMATE DEHYDROGENASE"/>
    <property type="match status" value="1"/>
</dbReference>
<dbReference type="Gene3D" id="3.10.20.10">
    <property type="match status" value="1"/>
</dbReference>
<evidence type="ECO:0000313" key="5">
    <source>
        <dbReference type="Proteomes" id="UP000742786"/>
    </source>
</evidence>
<dbReference type="Pfam" id="PF02634">
    <property type="entry name" value="FdhD-NarQ"/>
    <property type="match status" value="1"/>
</dbReference>
<dbReference type="GO" id="GO:0006777">
    <property type="term" value="P:Mo-molybdopterin cofactor biosynthetic process"/>
    <property type="evidence" value="ECO:0007669"/>
    <property type="project" value="UniProtKB-UniRule"/>
</dbReference>
<name>A0A916N071_9PROT</name>
<comment type="function">
    <text evidence="3">Required for formate dehydrogenase (FDH) activity. Acts as a sulfur carrier protein that transfers sulfur from IscS to the molybdenum cofactor prior to its insertion into FDH.</text>
</comment>
<dbReference type="InterPro" id="IPR003786">
    <property type="entry name" value="FdhD"/>
</dbReference>
<evidence type="ECO:0000256" key="1">
    <source>
        <dbReference type="ARBA" id="ARBA00022490"/>
    </source>
</evidence>
<proteinExistence type="inferred from homology"/>
<organism evidence="4 5">
    <name type="scientific">Georgfuchsia toluolica</name>
    <dbReference type="NCBI Taxonomy" id="424218"/>
    <lineage>
        <taxon>Bacteria</taxon>
        <taxon>Pseudomonadati</taxon>
        <taxon>Pseudomonadota</taxon>
        <taxon>Betaproteobacteria</taxon>
        <taxon>Nitrosomonadales</taxon>
        <taxon>Sterolibacteriaceae</taxon>
        <taxon>Georgfuchsia</taxon>
    </lineage>
</organism>
<dbReference type="GO" id="GO:0005737">
    <property type="term" value="C:cytoplasm"/>
    <property type="evidence" value="ECO:0007669"/>
    <property type="project" value="UniProtKB-SubCell"/>
</dbReference>
<sequence>MNFRLSAASGERNTFVGVIESFARSFGIKTKAAEQLTADGAGCCSVECHVVHEDVLTVEIEEIGTYALMWTPTEDNTSAIGYTIEDGILGEGGVPESLALAAGFAFTEGIVDSLADIANMAVCPERPDVVRMRLTHPSGVAVRRRNVVMNSSCGICGGREQLASRFACTPPVPDTLRMSVADFAGVREAMHRHQGIFGQTGGTHGAAVFDSDLMVVAVAEDLGRHNALDKVIGYRFLSDLGFAGCGVFISSRVSYEMVAKSARAGFELVAAISAPSSLAIEMADRFGITLGGFVRGDSAKIYTHPHRIVARAGNSFLA</sequence>
<dbReference type="HAMAP" id="MF_00187">
    <property type="entry name" value="FdhD"/>
    <property type="match status" value="1"/>
</dbReference>
<feature type="active site" description="Cysteine persulfide intermediate" evidence="3">
    <location>
        <position position="153"/>
    </location>
</feature>
<dbReference type="Proteomes" id="UP000742786">
    <property type="component" value="Unassembled WGS sequence"/>
</dbReference>
<reference evidence="4" key="1">
    <citation type="submission" date="2021-04" db="EMBL/GenBank/DDBJ databases">
        <authorList>
            <person name="Hornung B."/>
        </authorList>
    </citation>
    <scope>NUCLEOTIDE SEQUENCE</scope>
    <source>
        <strain evidence="4">G5G6</strain>
    </source>
</reference>
<dbReference type="EMBL" id="CAJQUM010000001">
    <property type="protein sequence ID" value="CAG4883613.1"/>
    <property type="molecule type" value="Genomic_DNA"/>
</dbReference>
<dbReference type="GO" id="GO:0097163">
    <property type="term" value="F:sulfur carrier activity"/>
    <property type="evidence" value="ECO:0007669"/>
    <property type="project" value="UniProtKB-UniRule"/>
</dbReference>
<dbReference type="NCBIfam" id="TIGR00129">
    <property type="entry name" value="fdhD_narQ"/>
    <property type="match status" value="1"/>
</dbReference>
<evidence type="ECO:0000256" key="3">
    <source>
        <dbReference type="HAMAP-Rule" id="MF_00187"/>
    </source>
</evidence>
<dbReference type="AlphaFoldDB" id="A0A916N071"/>
<keyword evidence="2 3" id="KW-0501">Molybdenum cofactor biosynthesis</keyword>
<evidence type="ECO:0000256" key="2">
    <source>
        <dbReference type="ARBA" id="ARBA00023150"/>
    </source>
</evidence>
<dbReference type="PIRSF" id="PIRSF015626">
    <property type="entry name" value="FdhD"/>
    <property type="match status" value="1"/>
</dbReference>
<comment type="caution">
    <text evidence="3">Lacks conserved residue(s) required for the propagation of feature annotation.</text>
</comment>
<dbReference type="InterPro" id="IPR016193">
    <property type="entry name" value="Cytidine_deaminase-like"/>
</dbReference>
<dbReference type="PANTHER" id="PTHR30592:SF1">
    <property type="entry name" value="SULFUR CARRIER PROTEIN FDHD"/>
    <property type="match status" value="1"/>
</dbReference>
<dbReference type="Gene3D" id="3.40.140.10">
    <property type="entry name" value="Cytidine Deaminase, domain 2"/>
    <property type="match status" value="1"/>
</dbReference>